<accession>A0A8A4TMV9</accession>
<evidence type="ECO:0000256" key="3">
    <source>
        <dbReference type="SAM" id="Coils"/>
    </source>
</evidence>
<dbReference type="Pfam" id="PF25990">
    <property type="entry name" value="Beta-barrel_YknX"/>
    <property type="match status" value="1"/>
</dbReference>
<organism evidence="5 6">
    <name type="scientific">Sulfidibacter corallicola</name>
    <dbReference type="NCBI Taxonomy" id="2818388"/>
    <lineage>
        <taxon>Bacteria</taxon>
        <taxon>Pseudomonadati</taxon>
        <taxon>Acidobacteriota</taxon>
        <taxon>Holophagae</taxon>
        <taxon>Acanthopleuribacterales</taxon>
        <taxon>Acanthopleuribacteraceae</taxon>
        <taxon>Sulfidibacter</taxon>
    </lineage>
</organism>
<dbReference type="EMBL" id="CP071793">
    <property type="protein sequence ID" value="QTD51306.1"/>
    <property type="molecule type" value="Genomic_DNA"/>
</dbReference>
<protein>
    <submittedName>
        <fullName evidence="5">Efflux RND transporter periplasmic adaptor subunit</fullName>
    </submittedName>
</protein>
<evidence type="ECO:0000256" key="2">
    <source>
        <dbReference type="ARBA" id="ARBA00023054"/>
    </source>
</evidence>
<dbReference type="Proteomes" id="UP000663929">
    <property type="component" value="Chromosome"/>
</dbReference>
<feature type="domain" description="YknX-like beta-barrel" evidence="4">
    <location>
        <begin position="263"/>
        <end position="337"/>
    </location>
</feature>
<evidence type="ECO:0000259" key="4">
    <source>
        <dbReference type="Pfam" id="PF25990"/>
    </source>
</evidence>
<evidence type="ECO:0000313" key="5">
    <source>
        <dbReference type="EMBL" id="QTD51306.1"/>
    </source>
</evidence>
<sequence>MQKNIDKPMPDGLRSLVRSALSFLVLIAGITVAAGDTEPRIERGPFHQELVLSGTLAAENSERFYAPRTQQWNVTIQWMKPEGETAAPGEAIVRFDDSGMVDKIEQLEKDLEEQEKKHQNLIAEMRDQKLDLDRQIEEAELDMAIANVDAAVPEDLRKAREYHDFQLALAKSRTDLERKRFNAEQEQANARDKIKGSALNLELLKTKLAHARQLRQSLELKTTRGGVVIYEEKMGENRKLQPGDSVQSTRPVVNIPDLSRLQLEVYVTEFERRQIEEGQRVAARLDAYPDIELTGQVRSVSKQAIQKRTWGKSIHFKVVVALDRMDPDRMRPGMSARTAIQLVKVDSALLVPMTAVQWNASGYWIQARDREPLLVHPLGFDDFYMAIDDGSGLSEGTLLVARFSPPTTPAKLTAGVPDE</sequence>
<dbReference type="PANTHER" id="PTHR32347:SF23">
    <property type="entry name" value="BLL5650 PROTEIN"/>
    <property type="match status" value="1"/>
</dbReference>
<feature type="coiled-coil region" evidence="3">
    <location>
        <begin position="173"/>
        <end position="221"/>
    </location>
</feature>
<keyword evidence="2 3" id="KW-0175">Coiled coil</keyword>
<name>A0A8A4TMV9_SULCO</name>
<dbReference type="InterPro" id="IPR050465">
    <property type="entry name" value="UPF0194_transport"/>
</dbReference>
<gene>
    <name evidence="5" type="ORF">J3U87_02460</name>
</gene>
<evidence type="ECO:0000313" key="6">
    <source>
        <dbReference type="Proteomes" id="UP000663929"/>
    </source>
</evidence>
<dbReference type="PANTHER" id="PTHR32347">
    <property type="entry name" value="EFFLUX SYSTEM COMPONENT YKNX-RELATED"/>
    <property type="match status" value="1"/>
</dbReference>
<dbReference type="KEGG" id="scor:J3U87_02460"/>
<dbReference type="Gene3D" id="2.40.30.170">
    <property type="match status" value="1"/>
</dbReference>
<feature type="coiled-coil region" evidence="3">
    <location>
        <begin position="97"/>
        <end position="142"/>
    </location>
</feature>
<reference evidence="5" key="1">
    <citation type="submission" date="2021-03" db="EMBL/GenBank/DDBJ databases">
        <title>Acanthopleuribacteraceae sp. M133.</title>
        <authorList>
            <person name="Wang G."/>
        </authorList>
    </citation>
    <scope>NUCLEOTIDE SEQUENCE</scope>
    <source>
        <strain evidence="5">M133</strain>
    </source>
</reference>
<dbReference type="InterPro" id="IPR058636">
    <property type="entry name" value="Beta-barrel_YknX"/>
</dbReference>
<comment type="subcellular location">
    <subcellularLocation>
        <location evidence="1">Cell envelope</location>
    </subcellularLocation>
</comment>
<evidence type="ECO:0000256" key="1">
    <source>
        <dbReference type="ARBA" id="ARBA00004196"/>
    </source>
</evidence>
<dbReference type="RefSeq" id="WP_237381438.1">
    <property type="nucleotide sequence ID" value="NZ_CP071793.1"/>
</dbReference>
<keyword evidence="6" id="KW-1185">Reference proteome</keyword>
<proteinExistence type="predicted"/>
<dbReference type="AlphaFoldDB" id="A0A8A4TMV9"/>
<dbReference type="GO" id="GO:0030313">
    <property type="term" value="C:cell envelope"/>
    <property type="evidence" value="ECO:0007669"/>
    <property type="project" value="UniProtKB-SubCell"/>
</dbReference>